<proteinExistence type="predicted"/>
<organism evidence="1 2">
    <name type="scientific">Mycobacterium terramassiliense</name>
    <dbReference type="NCBI Taxonomy" id="1841859"/>
    <lineage>
        <taxon>Bacteria</taxon>
        <taxon>Bacillati</taxon>
        <taxon>Actinomycetota</taxon>
        <taxon>Actinomycetes</taxon>
        <taxon>Mycobacteriales</taxon>
        <taxon>Mycobacteriaceae</taxon>
        <taxon>Mycobacterium</taxon>
    </lineage>
</organism>
<dbReference type="Proteomes" id="UP000241595">
    <property type="component" value="Unassembled WGS sequence"/>
</dbReference>
<dbReference type="AlphaFoldDB" id="A0A2U3NKI3"/>
<gene>
    <name evidence="1" type="ORF">MTAB308_5564</name>
</gene>
<protein>
    <submittedName>
        <fullName evidence="1">Uncharacterized protein</fullName>
    </submittedName>
</protein>
<accession>A0A2U3NKI3</accession>
<sequence length="225" mass="25119">MRGLPSIYKPYDDLPIPATSTTAFGTTSNDPVRELALGLRRACSMCGYPMPRGKPVYHVFTTSPQQHLHSAHGGGVVTHPSPGPMHRSCAAYSTASCPFLKYRQSRRRSARHVTRGDAEIVGFENFGMVFFAEPTRRGDLREWGYLGQCEGVPYASWKDMARMYDAMIAADAKVIDTSKPRLYWTDSDLDRGRLMECARIDRVRLLQLRGSIPAVVGNGYRMALL</sequence>
<dbReference type="STRING" id="1841859.GCA_900157385_05566"/>
<reference evidence="1 2" key="1">
    <citation type="submission" date="2017-01" db="EMBL/GenBank/DDBJ databases">
        <authorList>
            <consortium name="Urmite Genomes"/>
        </authorList>
    </citation>
    <scope>NUCLEOTIDE SEQUENCE [LARGE SCALE GENOMIC DNA]</scope>
    <source>
        <strain evidence="1 2">AB308</strain>
    </source>
</reference>
<evidence type="ECO:0000313" key="1">
    <source>
        <dbReference type="EMBL" id="SPM32038.1"/>
    </source>
</evidence>
<dbReference type="EMBL" id="FTRV01000017">
    <property type="protein sequence ID" value="SPM32038.1"/>
    <property type="molecule type" value="Genomic_DNA"/>
</dbReference>
<name>A0A2U3NKI3_9MYCO</name>
<evidence type="ECO:0000313" key="2">
    <source>
        <dbReference type="Proteomes" id="UP000241595"/>
    </source>
</evidence>
<keyword evidence="2" id="KW-1185">Reference proteome</keyword>